<sequence length="1014" mass="114798">MNKKLTTYSLAFAFLLSVSEAGAQATKANMDPDANFKLAKELYQKQQFSLAYPLFKALYYDKPDASAIPVSMQVESKYYSIVCALRMNDALAPQAAIDFINLEHYAPRIEMLSYHLGEYYYRKQDYANAIAYYEKAGYANLSNREIAAVKFHQAYGYFTMRRFSDAKPLFNAIRQIPADPNYVDANYYYGFISFYEKDYKEALAAFKIVENEAAYQKIVPYYVAEIYYFSGDKDKAISYGEAALSKGGQYYDMQLRKLVGHGYFEKKQYAKALPYLEQYVTHTEKVRREDLYELSYCYYEARQWNKAIEGFKELGGKSDSLAQNSMYLLADAYLKTNQKAGARSAFLFCALNSSNAVQKEISKFHYGKLSYELGYTDVALNELRDFLTVYPASSFANEAKELLVNVLANTNHYKDALDLAEKVGASSATVQRVYPRILYGRAVELVNDQQLVAADALLNRIIGALYNSAQLPYAYFWKGEIAYRTNKIDSAASYLQAYLARPASYGEVSTANALYTLGYCYLRLENYGAALRQFEQITTTLSAASTPLQQDAYIRSADCYFMSKKYAKAQQMYEAVISYNMPASDYALYQKAVIAGASNKYTEKVSLLQSLEKRYPGSSLAADANMEIANTYIANEDYRNALPALNRVLSDKKAAALQPQAYLKTGVAYFNLDNDNEALNYFKKLVATYPNAPESDAAVEYVRNIFVNQQQTGAFVTFMRQNGKNVSYSEEDSLTYSATQIPYNSGQEEKALPALESYLQQFADGRYVIDAHYQVAVIYNNRKDYANALKHYEVVASRAPNTYAELSVLQAARIQYFELKDYARAQQYFTQLKSIATQSENKLEAMRGLLRCQFKLAQWNEALPNAQELLQQKSLATDDKMMANMVVAKSSQANNQAAEAMAAYKAVIALGKSEYAAEARYRVAELTVAQGNLKDGEKLAFEVISKAGSYDYWITKAYILLGEVYFQQKDYFNAEATLKSIVENAGNEELKNEARQKLEIVLTEKNKNSKVEQQ</sequence>
<feature type="signal peptide" evidence="2">
    <location>
        <begin position="1"/>
        <end position="23"/>
    </location>
</feature>
<feature type="repeat" description="TPR" evidence="1">
    <location>
        <begin position="659"/>
        <end position="692"/>
    </location>
</feature>
<keyword evidence="2" id="KW-0732">Signal</keyword>
<dbReference type="InterPro" id="IPR011990">
    <property type="entry name" value="TPR-like_helical_dom_sf"/>
</dbReference>
<feature type="repeat" description="TPR" evidence="1">
    <location>
        <begin position="511"/>
        <end position="544"/>
    </location>
</feature>
<dbReference type="PANTHER" id="PTHR12558">
    <property type="entry name" value="CELL DIVISION CYCLE 16,23,27"/>
    <property type="match status" value="1"/>
</dbReference>
<proteinExistence type="predicted"/>
<dbReference type="SMART" id="SM00028">
    <property type="entry name" value="TPR"/>
    <property type="match status" value="9"/>
</dbReference>
<dbReference type="AlphaFoldDB" id="A0A4Q1DCH3"/>
<dbReference type="Proteomes" id="UP000290545">
    <property type="component" value="Unassembled WGS sequence"/>
</dbReference>
<dbReference type="Pfam" id="PF13432">
    <property type="entry name" value="TPR_16"/>
    <property type="match status" value="1"/>
</dbReference>
<dbReference type="EMBL" id="SDHZ01000001">
    <property type="protein sequence ID" value="RXK87191.1"/>
    <property type="molecule type" value="Genomic_DNA"/>
</dbReference>
<dbReference type="Pfam" id="PF13181">
    <property type="entry name" value="TPR_8"/>
    <property type="match status" value="1"/>
</dbReference>
<evidence type="ECO:0000256" key="2">
    <source>
        <dbReference type="SAM" id="SignalP"/>
    </source>
</evidence>
<dbReference type="PANTHER" id="PTHR12558:SF13">
    <property type="entry name" value="CELL DIVISION CYCLE PROTEIN 27 HOMOLOG"/>
    <property type="match status" value="1"/>
</dbReference>
<name>A0A4Q1DCH3_9BACT</name>
<dbReference type="RefSeq" id="WP_129002941.1">
    <property type="nucleotide sequence ID" value="NZ_SDHZ01000001.1"/>
</dbReference>
<dbReference type="OrthoDB" id="9814448at2"/>
<dbReference type="Gene3D" id="1.25.40.10">
    <property type="entry name" value="Tetratricopeptide repeat domain"/>
    <property type="match status" value="5"/>
</dbReference>
<dbReference type="InterPro" id="IPR019734">
    <property type="entry name" value="TPR_rpt"/>
</dbReference>
<evidence type="ECO:0000256" key="1">
    <source>
        <dbReference type="PROSITE-ProRule" id="PRU00339"/>
    </source>
</evidence>
<dbReference type="PROSITE" id="PS50005">
    <property type="entry name" value="TPR"/>
    <property type="match status" value="3"/>
</dbReference>
<protein>
    <submittedName>
        <fullName evidence="3">Tetratricopeptide repeat protein</fullName>
    </submittedName>
</protein>
<evidence type="ECO:0000313" key="3">
    <source>
        <dbReference type="EMBL" id="RXK87191.1"/>
    </source>
</evidence>
<gene>
    <name evidence="3" type="ORF">ESB13_10540</name>
</gene>
<keyword evidence="1" id="KW-0802">TPR repeat</keyword>
<dbReference type="Pfam" id="PF13174">
    <property type="entry name" value="TPR_6"/>
    <property type="match status" value="4"/>
</dbReference>
<organism evidence="3 4">
    <name type="scientific">Filimonas effusa</name>
    <dbReference type="NCBI Taxonomy" id="2508721"/>
    <lineage>
        <taxon>Bacteria</taxon>
        <taxon>Pseudomonadati</taxon>
        <taxon>Bacteroidota</taxon>
        <taxon>Chitinophagia</taxon>
        <taxon>Chitinophagales</taxon>
        <taxon>Chitinophagaceae</taxon>
        <taxon>Filimonas</taxon>
    </lineage>
</organism>
<reference evidence="3 4" key="1">
    <citation type="submission" date="2019-01" db="EMBL/GenBank/DDBJ databases">
        <title>Filimonas sp. strain TTM-71.</title>
        <authorList>
            <person name="Chen W.-M."/>
        </authorList>
    </citation>
    <scope>NUCLEOTIDE SEQUENCE [LARGE SCALE GENOMIC DNA]</scope>
    <source>
        <strain evidence="3 4">TTM-71</strain>
    </source>
</reference>
<feature type="repeat" description="TPR" evidence="1">
    <location>
        <begin position="769"/>
        <end position="802"/>
    </location>
</feature>
<feature type="chain" id="PRO_5020715144" evidence="2">
    <location>
        <begin position="24"/>
        <end position="1014"/>
    </location>
</feature>
<accession>A0A4Q1DCH3</accession>
<dbReference type="Pfam" id="PF12895">
    <property type="entry name" value="ANAPC3"/>
    <property type="match status" value="1"/>
</dbReference>
<comment type="caution">
    <text evidence="3">The sequence shown here is derived from an EMBL/GenBank/DDBJ whole genome shotgun (WGS) entry which is preliminary data.</text>
</comment>
<keyword evidence="4" id="KW-1185">Reference proteome</keyword>
<dbReference type="SUPFAM" id="SSF48452">
    <property type="entry name" value="TPR-like"/>
    <property type="match status" value="5"/>
</dbReference>
<evidence type="ECO:0000313" key="4">
    <source>
        <dbReference type="Proteomes" id="UP000290545"/>
    </source>
</evidence>
<dbReference type="SUPFAM" id="SSF81901">
    <property type="entry name" value="HCP-like"/>
    <property type="match status" value="1"/>
</dbReference>